<gene>
    <name evidence="2" type="ORF">DXZ20_27580</name>
</gene>
<keyword evidence="3" id="KW-1185">Reference proteome</keyword>
<evidence type="ECO:0000313" key="3">
    <source>
        <dbReference type="Proteomes" id="UP000481033"/>
    </source>
</evidence>
<organism evidence="2 3">
    <name type="scientific">Adonisia turfae CCMR0081</name>
    <dbReference type="NCBI Taxonomy" id="2292702"/>
    <lineage>
        <taxon>Bacteria</taxon>
        <taxon>Bacillati</taxon>
        <taxon>Cyanobacteriota</taxon>
        <taxon>Adonisia</taxon>
        <taxon>Adonisia turfae</taxon>
    </lineage>
</organism>
<evidence type="ECO:0008006" key="4">
    <source>
        <dbReference type="Google" id="ProtNLM"/>
    </source>
</evidence>
<sequence length="338" mass="35834">MNFLKLLFNPIFLLAAGLHAGLLMVPIAGGSSDSVVPAPDPEGESITVTRILPKAGLVAPSATRPAPRPAAGVATAVRQPASAGGHTTASQQPAQTRQTRNGQTDGTGSTTGRSNSDNRRRASTNNGNNRRGSTSQNQTDNRNTGNEIAILSPPSNPPNSGGSDDTADNTPTVQEPPTLVALKDGAQAEVPNLLRDFLTRLRHSVLRTTDPETEETKQKWLVNLTEEQGLNVSEAQGLEKAVEISYPLIADEGRRFLSCLTPIPAKGLVGVVVDADGAIATEPALLRSSGYGFLNEIALEKAKDYTDFPEESSQQAYTIDIEVDYDEDACVDLAQLKK</sequence>
<dbReference type="AlphaFoldDB" id="A0A6M0RT65"/>
<feature type="compositionally biased region" description="Polar residues" evidence="1">
    <location>
        <begin position="123"/>
        <end position="146"/>
    </location>
</feature>
<evidence type="ECO:0000256" key="1">
    <source>
        <dbReference type="SAM" id="MobiDB-lite"/>
    </source>
</evidence>
<evidence type="ECO:0000313" key="2">
    <source>
        <dbReference type="EMBL" id="NEZ59339.1"/>
    </source>
</evidence>
<feature type="compositionally biased region" description="Low complexity" evidence="1">
    <location>
        <begin position="59"/>
        <end position="78"/>
    </location>
</feature>
<feature type="compositionally biased region" description="Polar residues" evidence="1">
    <location>
        <begin position="85"/>
        <end position="115"/>
    </location>
</feature>
<feature type="region of interest" description="Disordered" evidence="1">
    <location>
        <begin position="59"/>
        <end position="175"/>
    </location>
</feature>
<dbReference type="Proteomes" id="UP000481033">
    <property type="component" value="Unassembled WGS sequence"/>
</dbReference>
<reference evidence="2 3" key="1">
    <citation type="journal article" date="2020" name="Microb. Ecol.">
        <title>Ecogenomics of the Marine Benthic Filamentous Cyanobacterium Adonisia.</title>
        <authorList>
            <person name="Walter J.M."/>
            <person name="Coutinho F.H."/>
            <person name="Leomil L."/>
            <person name="Hargreaves P.I."/>
            <person name="Campeao M.E."/>
            <person name="Vieira V.V."/>
            <person name="Silva B.S."/>
            <person name="Fistarol G.O."/>
            <person name="Salomon P.S."/>
            <person name="Sawabe T."/>
            <person name="Mino S."/>
            <person name="Hosokawa M."/>
            <person name="Miyashita H."/>
            <person name="Maruyama F."/>
            <person name="van Verk M.C."/>
            <person name="Dutilh B.E."/>
            <person name="Thompson C.C."/>
            <person name="Thompson F.L."/>
        </authorList>
    </citation>
    <scope>NUCLEOTIDE SEQUENCE [LARGE SCALE GENOMIC DNA]</scope>
    <source>
        <strain evidence="2 3">CCMR0081</strain>
    </source>
</reference>
<proteinExistence type="predicted"/>
<accession>A0A6M0RT65</accession>
<dbReference type="RefSeq" id="WP_163702258.1">
    <property type="nucleotide sequence ID" value="NZ_QXHD01000004.1"/>
</dbReference>
<comment type="caution">
    <text evidence="2">The sequence shown here is derived from an EMBL/GenBank/DDBJ whole genome shotgun (WGS) entry which is preliminary data.</text>
</comment>
<name>A0A6M0RT65_9CYAN</name>
<protein>
    <recommendedName>
        <fullName evidence="4">TonB C-terminal domain-containing protein</fullName>
    </recommendedName>
</protein>
<dbReference type="EMBL" id="QXHD01000004">
    <property type="protein sequence ID" value="NEZ59339.1"/>
    <property type="molecule type" value="Genomic_DNA"/>
</dbReference>